<proteinExistence type="predicted"/>
<protein>
    <submittedName>
        <fullName evidence="1">Uncharacterized protein</fullName>
    </submittedName>
</protein>
<accession>A0A6M3IQM9</accession>
<dbReference type="EMBL" id="MT141337">
    <property type="protein sequence ID" value="QJA58732.1"/>
    <property type="molecule type" value="Genomic_DNA"/>
</dbReference>
<dbReference type="AlphaFoldDB" id="A0A6M3IQM9"/>
<sequence length="53" mass="6163">MIKIQVKEKDVYGITKCYPVNQEAKVICQLLNQKTLTENNLKILSQITEIDRI</sequence>
<evidence type="ECO:0000313" key="1">
    <source>
        <dbReference type="EMBL" id="QJA58732.1"/>
    </source>
</evidence>
<name>A0A6M3IQM9_9ZZZZ</name>
<organism evidence="1">
    <name type="scientific">viral metagenome</name>
    <dbReference type="NCBI Taxonomy" id="1070528"/>
    <lineage>
        <taxon>unclassified sequences</taxon>
        <taxon>metagenomes</taxon>
        <taxon>organismal metagenomes</taxon>
    </lineage>
</organism>
<reference evidence="1" key="1">
    <citation type="submission" date="2020-03" db="EMBL/GenBank/DDBJ databases">
        <title>The deep terrestrial virosphere.</title>
        <authorList>
            <person name="Holmfeldt K."/>
            <person name="Nilsson E."/>
            <person name="Simone D."/>
            <person name="Lopez-Fernandez M."/>
            <person name="Wu X."/>
            <person name="de Brujin I."/>
            <person name="Lundin D."/>
            <person name="Andersson A."/>
            <person name="Bertilsson S."/>
            <person name="Dopson M."/>
        </authorList>
    </citation>
    <scope>NUCLEOTIDE SEQUENCE</scope>
    <source>
        <strain evidence="1">MM415B01412</strain>
    </source>
</reference>
<gene>
    <name evidence="1" type="ORF">MM415B01412_0014</name>
</gene>